<comment type="subunit">
    <text evidence="10">The complex is composed of two ATP-binding proteins (GltL), two transmembrane proteins (GltJ and GltK) and a solute-binding protein (GltI).</text>
</comment>
<evidence type="ECO:0000256" key="6">
    <source>
        <dbReference type="ARBA" id="ARBA00022970"/>
    </source>
</evidence>
<feature type="domain" description="ABC transmembrane type-1" evidence="13">
    <location>
        <begin position="19"/>
        <end position="207"/>
    </location>
</feature>
<comment type="caution">
    <text evidence="14">The sequence shown here is derived from an EMBL/GenBank/DDBJ whole genome shotgun (WGS) entry which is preliminary data.</text>
</comment>
<dbReference type="PROSITE" id="PS50928">
    <property type="entry name" value="ABC_TM1"/>
    <property type="match status" value="1"/>
</dbReference>
<dbReference type="PANTHER" id="PTHR30614:SF0">
    <property type="entry name" value="L-CYSTINE TRANSPORT SYSTEM PERMEASE PROTEIN TCYL"/>
    <property type="match status" value="1"/>
</dbReference>
<evidence type="ECO:0000256" key="8">
    <source>
        <dbReference type="ARBA" id="ARBA00023136"/>
    </source>
</evidence>
<evidence type="ECO:0000256" key="7">
    <source>
        <dbReference type="ARBA" id="ARBA00022989"/>
    </source>
</evidence>
<proteinExistence type="inferred from homology"/>
<dbReference type="InterPro" id="IPR000515">
    <property type="entry name" value="MetI-like"/>
</dbReference>
<dbReference type="RefSeq" id="WP_024005861.1">
    <property type="nucleotide sequence ID" value="NZ_KI650980.1"/>
</dbReference>
<dbReference type="eggNOG" id="COG0765">
    <property type="taxonomic scope" value="Bacteria"/>
</dbReference>
<feature type="transmembrane region" description="Helical" evidence="12">
    <location>
        <begin position="136"/>
        <end position="157"/>
    </location>
</feature>
<accession>V8QPU2</accession>
<keyword evidence="5 12" id="KW-0812">Transmembrane</keyword>
<evidence type="ECO:0000256" key="9">
    <source>
        <dbReference type="ARBA" id="ARBA00060298"/>
    </source>
</evidence>
<evidence type="ECO:0000313" key="15">
    <source>
        <dbReference type="Proteomes" id="UP000018733"/>
    </source>
</evidence>
<comment type="function">
    <text evidence="9">Part of the ABC transporter complex GltIJKL involved in glutamate and aspartate uptake. Probably responsible for the translocation of the substrate across the membrane.</text>
</comment>
<sequence length="217" mass="23994">MTDYVALIEKYFLYILQGAVITVELTVLALILSVVIGLTVTFTYMSRVRWLKRVAAVYIELVRATPALLQLFIVYYGLTNIGIRFDAFTAAVLTLGFIGGAYSAEIFRAGIEAIDFGQVEASRSLGMTAFQAMKRIVLPQAFVITLPPLTNFVIAMIKDTSLALTISVPEIMYRSYDAATQSYRSLAVYMMAGVIYLAICIPLSRLAKRLERKGDAS</sequence>
<dbReference type="SUPFAM" id="SSF161098">
    <property type="entry name" value="MetI-like"/>
    <property type="match status" value="1"/>
</dbReference>
<dbReference type="Pfam" id="PF00528">
    <property type="entry name" value="BPD_transp_1"/>
    <property type="match status" value="1"/>
</dbReference>
<evidence type="ECO:0000256" key="2">
    <source>
        <dbReference type="ARBA" id="ARBA00010072"/>
    </source>
</evidence>
<organism evidence="14 15">
    <name type="scientific">Advenella kashmirensis W13003</name>
    <dbReference type="NCBI Taxonomy" id="1424334"/>
    <lineage>
        <taxon>Bacteria</taxon>
        <taxon>Pseudomonadati</taxon>
        <taxon>Pseudomonadota</taxon>
        <taxon>Betaproteobacteria</taxon>
        <taxon>Burkholderiales</taxon>
        <taxon>Alcaligenaceae</taxon>
    </lineage>
</organism>
<keyword evidence="15" id="KW-1185">Reference proteome</keyword>
<dbReference type="InterPro" id="IPR043429">
    <property type="entry name" value="ArtM/GltK/GlnP/TcyL/YhdX-like"/>
</dbReference>
<dbReference type="OrthoDB" id="7026155at2"/>
<evidence type="ECO:0000259" key="13">
    <source>
        <dbReference type="PROSITE" id="PS50928"/>
    </source>
</evidence>
<dbReference type="InterPro" id="IPR010065">
    <property type="entry name" value="AA_ABC_transptr_permease_3TM"/>
</dbReference>
<comment type="subcellular location">
    <subcellularLocation>
        <location evidence="1">Cell inner membrane</location>
        <topology evidence="1">Multi-pass membrane protein</topology>
    </subcellularLocation>
    <subcellularLocation>
        <location evidence="12">Cell membrane</location>
        <topology evidence="12">Multi-pass membrane protein</topology>
    </subcellularLocation>
</comment>
<dbReference type="PANTHER" id="PTHR30614">
    <property type="entry name" value="MEMBRANE COMPONENT OF AMINO ACID ABC TRANSPORTER"/>
    <property type="match status" value="1"/>
</dbReference>
<dbReference type="InterPro" id="IPR035906">
    <property type="entry name" value="MetI-like_sf"/>
</dbReference>
<dbReference type="GO" id="GO:0043190">
    <property type="term" value="C:ATP-binding cassette (ABC) transporter complex"/>
    <property type="evidence" value="ECO:0007669"/>
    <property type="project" value="InterPro"/>
</dbReference>
<dbReference type="Gene3D" id="1.10.3720.10">
    <property type="entry name" value="MetI-like"/>
    <property type="match status" value="1"/>
</dbReference>
<keyword evidence="8 12" id="KW-0472">Membrane</keyword>
<feature type="transmembrane region" description="Helical" evidence="12">
    <location>
        <begin position="186"/>
        <end position="204"/>
    </location>
</feature>
<dbReference type="AlphaFoldDB" id="V8QPU2"/>
<evidence type="ECO:0000256" key="12">
    <source>
        <dbReference type="RuleBase" id="RU363032"/>
    </source>
</evidence>
<evidence type="ECO:0000256" key="10">
    <source>
        <dbReference type="ARBA" id="ARBA00062718"/>
    </source>
</evidence>
<feature type="transmembrane region" description="Helical" evidence="12">
    <location>
        <begin position="12"/>
        <end position="45"/>
    </location>
</feature>
<protein>
    <recommendedName>
        <fullName evidence="11">Glutamate/aspartate import permease protein GltK</fullName>
    </recommendedName>
</protein>
<dbReference type="CDD" id="cd06261">
    <property type="entry name" value="TM_PBP2"/>
    <property type="match status" value="1"/>
</dbReference>
<dbReference type="HOGENOM" id="CLU_019602_1_1_4"/>
<keyword evidence="7 12" id="KW-1133">Transmembrane helix</keyword>
<feature type="transmembrane region" description="Helical" evidence="12">
    <location>
        <begin position="83"/>
        <end position="102"/>
    </location>
</feature>
<dbReference type="PATRIC" id="fig|1424334.3.peg.2921"/>
<dbReference type="Proteomes" id="UP000018733">
    <property type="component" value="Unassembled WGS sequence"/>
</dbReference>
<evidence type="ECO:0000313" key="14">
    <source>
        <dbReference type="EMBL" id="ETF01981.1"/>
    </source>
</evidence>
<evidence type="ECO:0000256" key="1">
    <source>
        <dbReference type="ARBA" id="ARBA00004429"/>
    </source>
</evidence>
<dbReference type="GO" id="GO:0022857">
    <property type="term" value="F:transmembrane transporter activity"/>
    <property type="evidence" value="ECO:0007669"/>
    <property type="project" value="InterPro"/>
</dbReference>
<feature type="transmembrane region" description="Helical" evidence="12">
    <location>
        <begin position="57"/>
        <end position="77"/>
    </location>
</feature>
<dbReference type="NCBIfam" id="TIGR01726">
    <property type="entry name" value="HEQRo_perm_3TM"/>
    <property type="match status" value="1"/>
</dbReference>
<dbReference type="GO" id="GO:0006865">
    <property type="term" value="P:amino acid transport"/>
    <property type="evidence" value="ECO:0007669"/>
    <property type="project" value="UniProtKB-KW"/>
</dbReference>
<keyword evidence="6" id="KW-0029">Amino-acid transport</keyword>
<evidence type="ECO:0000256" key="11">
    <source>
        <dbReference type="ARBA" id="ARBA00073645"/>
    </source>
</evidence>
<keyword evidence="4" id="KW-1003">Cell membrane</keyword>
<evidence type="ECO:0000256" key="4">
    <source>
        <dbReference type="ARBA" id="ARBA00022475"/>
    </source>
</evidence>
<reference evidence="14 15" key="1">
    <citation type="journal article" date="2014" name="Genome Announc.">
        <title>Draft Genome Sequence of Advenella kashmirensis Strain W13003, a Polycyclic Aromatic Hydrocarbon-Degrading Bacterium.</title>
        <authorList>
            <person name="Wang X."/>
            <person name="Jin D."/>
            <person name="Zhou L."/>
            <person name="Wu L."/>
            <person name="An W."/>
            <person name="Zhao L."/>
        </authorList>
    </citation>
    <scope>NUCLEOTIDE SEQUENCE [LARGE SCALE GENOMIC DNA]</scope>
    <source>
        <strain evidence="14 15">W13003</strain>
    </source>
</reference>
<comment type="similarity">
    <text evidence="2">Belongs to the binding-protein-dependent transport system permease family. HisMQ subfamily.</text>
</comment>
<evidence type="ECO:0000256" key="5">
    <source>
        <dbReference type="ARBA" id="ARBA00022692"/>
    </source>
</evidence>
<gene>
    <name evidence="14" type="primary">glnP</name>
    <name evidence="14" type="ORF">W822_14535</name>
</gene>
<dbReference type="FunFam" id="1.10.3720.10:FF:000006">
    <property type="entry name" value="Glutamate/aspartate ABC transporter, permease protein GltK"/>
    <property type="match status" value="1"/>
</dbReference>
<evidence type="ECO:0000256" key="3">
    <source>
        <dbReference type="ARBA" id="ARBA00022448"/>
    </source>
</evidence>
<dbReference type="STRING" id="1424334.W822_14535"/>
<keyword evidence="3 12" id="KW-0813">Transport</keyword>
<name>V8QPU2_9BURK</name>
<dbReference type="EMBL" id="AYXT01000010">
    <property type="protein sequence ID" value="ETF01981.1"/>
    <property type="molecule type" value="Genomic_DNA"/>
</dbReference>